<evidence type="ECO:0000256" key="8">
    <source>
        <dbReference type="ARBA" id="ARBA00047481"/>
    </source>
</evidence>
<accession>A0A395M387</accession>
<dbReference type="Gene3D" id="3.90.1150.10">
    <property type="entry name" value="Aspartate Aminotransferase, domain 1"/>
    <property type="match status" value="1"/>
</dbReference>
<dbReference type="Proteomes" id="UP000266389">
    <property type="component" value="Unassembled WGS sequence"/>
</dbReference>
<keyword evidence="9" id="KW-0028">Amino-acid biosynthesis</keyword>
<evidence type="ECO:0000256" key="6">
    <source>
        <dbReference type="ARBA" id="ARBA00022679"/>
    </source>
</evidence>
<dbReference type="UniPathway" id="UPA00031">
    <property type="reaction ID" value="UER00012"/>
</dbReference>
<dbReference type="AlphaFoldDB" id="A0A395M387"/>
<feature type="modified residue" description="N6-(pyridoxal phosphate)lysine" evidence="9">
    <location>
        <position position="226"/>
    </location>
</feature>
<dbReference type="HAMAP" id="MF_01023">
    <property type="entry name" value="HisC_aminotrans_2"/>
    <property type="match status" value="1"/>
</dbReference>
<evidence type="ECO:0000256" key="3">
    <source>
        <dbReference type="ARBA" id="ARBA00007970"/>
    </source>
</evidence>
<dbReference type="InterPro" id="IPR015422">
    <property type="entry name" value="PyrdxlP-dep_Trfase_small"/>
</dbReference>
<dbReference type="InterPro" id="IPR015421">
    <property type="entry name" value="PyrdxlP-dep_Trfase_major"/>
</dbReference>
<dbReference type="PROSITE" id="PS00599">
    <property type="entry name" value="AA_TRANSFER_CLASS_2"/>
    <property type="match status" value="1"/>
</dbReference>
<evidence type="ECO:0000256" key="4">
    <source>
        <dbReference type="ARBA" id="ARBA00011738"/>
    </source>
</evidence>
<dbReference type="InterPro" id="IPR050106">
    <property type="entry name" value="HistidinolP_aminotransfase"/>
</dbReference>
<keyword evidence="6 9" id="KW-0808">Transferase</keyword>
<dbReference type="NCBIfam" id="TIGR01141">
    <property type="entry name" value="hisC"/>
    <property type="match status" value="1"/>
</dbReference>
<feature type="domain" description="Aminotransferase class I/classII large" evidence="10">
    <location>
        <begin position="34"/>
        <end position="354"/>
    </location>
</feature>
<comment type="subunit">
    <text evidence="4 9">Homodimer.</text>
</comment>
<evidence type="ECO:0000256" key="5">
    <source>
        <dbReference type="ARBA" id="ARBA00022576"/>
    </source>
</evidence>
<keyword evidence="7 9" id="KW-0663">Pyridoxal phosphate</keyword>
<comment type="cofactor">
    <cofactor evidence="1 9">
        <name>pyridoxal 5'-phosphate</name>
        <dbReference type="ChEBI" id="CHEBI:597326"/>
    </cofactor>
</comment>
<evidence type="ECO:0000256" key="2">
    <source>
        <dbReference type="ARBA" id="ARBA00005011"/>
    </source>
</evidence>
<organism evidence="11 12">
    <name type="scientific">Candidatus Thermochlorobacter aerophilus</name>
    <dbReference type="NCBI Taxonomy" id="1868324"/>
    <lineage>
        <taxon>Bacteria</taxon>
        <taxon>Pseudomonadati</taxon>
        <taxon>Chlorobiota</taxon>
        <taxon>Chlorobiia</taxon>
        <taxon>Chlorobiales</taxon>
        <taxon>Candidatus Thermochlorobacteriaceae</taxon>
        <taxon>Candidatus Thermochlorobacter</taxon>
    </lineage>
</organism>
<dbReference type="InterPro" id="IPR005861">
    <property type="entry name" value="HisP_aminotrans"/>
</dbReference>
<gene>
    <name evidence="9" type="primary">hisC</name>
    <name evidence="11" type="ORF">D0433_02050</name>
</gene>
<evidence type="ECO:0000256" key="1">
    <source>
        <dbReference type="ARBA" id="ARBA00001933"/>
    </source>
</evidence>
<dbReference type="InterPro" id="IPR015424">
    <property type="entry name" value="PyrdxlP-dep_Trfase"/>
</dbReference>
<dbReference type="SUPFAM" id="SSF53383">
    <property type="entry name" value="PLP-dependent transferases"/>
    <property type="match status" value="1"/>
</dbReference>
<dbReference type="Pfam" id="PF00155">
    <property type="entry name" value="Aminotran_1_2"/>
    <property type="match status" value="1"/>
</dbReference>
<dbReference type="GO" id="GO:0030170">
    <property type="term" value="F:pyridoxal phosphate binding"/>
    <property type="evidence" value="ECO:0007669"/>
    <property type="project" value="InterPro"/>
</dbReference>
<evidence type="ECO:0000256" key="9">
    <source>
        <dbReference type="HAMAP-Rule" id="MF_01023"/>
    </source>
</evidence>
<dbReference type="GO" id="GO:0000105">
    <property type="term" value="P:L-histidine biosynthetic process"/>
    <property type="evidence" value="ECO:0007669"/>
    <property type="project" value="UniProtKB-UniRule"/>
</dbReference>
<dbReference type="EMBL" id="PHFL01000008">
    <property type="protein sequence ID" value="RFM25206.1"/>
    <property type="molecule type" value="Genomic_DNA"/>
</dbReference>
<keyword evidence="5 9" id="KW-0032">Aminotransferase</keyword>
<dbReference type="InterPro" id="IPR004839">
    <property type="entry name" value="Aminotransferase_I/II_large"/>
</dbReference>
<evidence type="ECO:0000313" key="11">
    <source>
        <dbReference type="EMBL" id="RFM25206.1"/>
    </source>
</evidence>
<comment type="caution">
    <text evidence="11">The sequence shown here is derived from an EMBL/GenBank/DDBJ whole genome shotgun (WGS) entry which is preliminary data.</text>
</comment>
<dbReference type="GO" id="GO:0004400">
    <property type="term" value="F:histidinol-phosphate transaminase activity"/>
    <property type="evidence" value="ECO:0007669"/>
    <property type="project" value="UniProtKB-UniRule"/>
</dbReference>
<proteinExistence type="inferred from homology"/>
<sequence length="373" mass="41777">MLYVAVGAAAYEKLEPYVPGRSIAEIQQLYGLREVYKLASNENPLGVPPRAHQAMLQAIADVNRYGDPASMALRQKLAARFRLKVDNVIVGAGSEGIMSNIIRAFVGDRDELLTSEATFIGFKVLAQSKGAPFIQVPLQKGYRFDLQAIADAVTPQTKVIYLCNPNNPTGTIFTRKEFDDFIQHIPERVIIILDEAYFEYAAFDPQYPDSMSYRYDNVITLRTFSKAYGLAGLRVGYGFAHDKFITNLLKVKLPFEPNSVAQAAAFAALDDEEFLQQSLQLNQEGYAFLTKAFTELGYTWIPSWANFIMLDLESEARVNTLTEFLLRGGVIVRPLKAFGLPHCLRISIGLPKENQRCVELMEKFLTVEASHAH</sequence>
<comment type="similarity">
    <text evidence="3 9">Belongs to the class-II pyridoxal-phosphate-dependent aminotransferase family. Histidinol-phosphate aminotransferase subfamily.</text>
</comment>
<protein>
    <recommendedName>
        <fullName evidence="9">Histidinol-phosphate aminotransferase</fullName>
        <ecNumber evidence="9">2.6.1.9</ecNumber>
    </recommendedName>
    <alternativeName>
        <fullName evidence="9">Imidazole acetol-phosphate transaminase</fullName>
    </alternativeName>
</protein>
<dbReference type="PANTHER" id="PTHR43643:SF3">
    <property type="entry name" value="HISTIDINOL-PHOSPHATE AMINOTRANSFERASE"/>
    <property type="match status" value="1"/>
</dbReference>
<dbReference type="Gene3D" id="3.40.640.10">
    <property type="entry name" value="Type I PLP-dependent aspartate aminotransferase-like (Major domain)"/>
    <property type="match status" value="1"/>
</dbReference>
<name>A0A395M387_9BACT</name>
<evidence type="ECO:0000256" key="7">
    <source>
        <dbReference type="ARBA" id="ARBA00022898"/>
    </source>
</evidence>
<evidence type="ECO:0000313" key="12">
    <source>
        <dbReference type="Proteomes" id="UP000266389"/>
    </source>
</evidence>
<dbReference type="CDD" id="cd00609">
    <property type="entry name" value="AAT_like"/>
    <property type="match status" value="1"/>
</dbReference>
<evidence type="ECO:0000259" key="10">
    <source>
        <dbReference type="Pfam" id="PF00155"/>
    </source>
</evidence>
<keyword evidence="9" id="KW-0368">Histidine biosynthesis</keyword>
<comment type="pathway">
    <text evidence="2 9">Amino-acid biosynthesis; L-histidine biosynthesis; L-histidine from 5-phospho-alpha-D-ribose 1-diphosphate: step 7/9.</text>
</comment>
<comment type="catalytic activity">
    <reaction evidence="8 9">
        <text>L-histidinol phosphate + 2-oxoglutarate = 3-(imidazol-4-yl)-2-oxopropyl phosphate + L-glutamate</text>
        <dbReference type="Rhea" id="RHEA:23744"/>
        <dbReference type="ChEBI" id="CHEBI:16810"/>
        <dbReference type="ChEBI" id="CHEBI:29985"/>
        <dbReference type="ChEBI" id="CHEBI:57766"/>
        <dbReference type="ChEBI" id="CHEBI:57980"/>
        <dbReference type="EC" id="2.6.1.9"/>
    </reaction>
</comment>
<dbReference type="PANTHER" id="PTHR43643">
    <property type="entry name" value="HISTIDINOL-PHOSPHATE AMINOTRANSFERASE 2"/>
    <property type="match status" value="1"/>
</dbReference>
<dbReference type="EC" id="2.6.1.9" evidence="9"/>
<dbReference type="InterPro" id="IPR001917">
    <property type="entry name" value="Aminotrans_II_pyridoxalP_BS"/>
</dbReference>
<reference evidence="11 12" key="1">
    <citation type="journal article" date="2011" name="ISME J.">
        <title>Community ecology of hot spring cyanobacterial mats: predominant populations and their functional potential.</title>
        <authorList>
            <person name="Klatt C.G."/>
            <person name="Wood J.M."/>
            <person name="Rusch D.B."/>
            <person name="Bateson M.M."/>
            <person name="Hamamura N."/>
            <person name="Heidelberg J.F."/>
            <person name="Grossman A.R."/>
            <person name="Bhaya D."/>
            <person name="Cohan F.M."/>
            <person name="Kuhl M."/>
            <person name="Bryant D.A."/>
            <person name="Ward D.M."/>
        </authorList>
    </citation>
    <scope>NUCLEOTIDE SEQUENCE [LARGE SCALE GENOMIC DNA]</scope>
    <source>
        <strain evidence="11">OS</strain>
    </source>
</reference>